<evidence type="ECO:0000256" key="13">
    <source>
        <dbReference type="SAM" id="Phobius"/>
    </source>
</evidence>
<evidence type="ECO:0000256" key="5">
    <source>
        <dbReference type="ARBA" id="ARBA00022826"/>
    </source>
</evidence>
<keyword evidence="6" id="KW-0851">Voltage-gated channel</keyword>
<dbReference type="Pfam" id="PF00520">
    <property type="entry name" value="Ion_trans"/>
    <property type="match status" value="1"/>
</dbReference>
<dbReference type="GO" id="GO:0034702">
    <property type="term" value="C:monoatomic ion channel complex"/>
    <property type="evidence" value="ECO:0007669"/>
    <property type="project" value="UniProtKB-KW"/>
</dbReference>
<dbReference type="InterPro" id="IPR014710">
    <property type="entry name" value="RmlC-like_jellyroll"/>
</dbReference>
<organism evidence="15 16">
    <name type="scientific">Cymbomonas tetramitiformis</name>
    <dbReference type="NCBI Taxonomy" id="36881"/>
    <lineage>
        <taxon>Eukaryota</taxon>
        <taxon>Viridiplantae</taxon>
        <taxon>Chlorophyta</taxon>
        <taxon>Pyramimonadophyceae</taxon>
        <taxon>Pyramimonadales</taxon>
        <taxon>Pyramimonadaceae</taxon>
        <taxon>Cymbomonas</taxon>
    </lineage>
</organism>
<dbReference type="InterPro" id="IPR000595">
    <property type="entry name" value="cNMP-bd_dom"/>
</dbReference>
<dbReference type="Gene3D" id="2.60.120.10">
    <property type="entry name" value="Jelly Rolls"/>
    <property type="match status" value="1"/>
</dbReference>
<comment type="subcellular location">
    <subcellularLocation>
        <location evidence="1">Membrane</location>
        <topology evidence="1">Multi-pass membrane protein</topology>
    </subcellularLocation>
</comment>
<dbReference type="EMBL" id="LGRX02033559">
    <property type="protein sequence ID" value="KAK3240751.1"/>
    <property type="molecule type" value="Genomic_DNA"/>
</dbReference>
<name>A0AAE0BQ84_9CHLO</name>
<dbReference type="Proteomes" id="UP001190700">
    <property type="component" value="Unassembled WGS sequence"/>
</dbReference>
<keyword evidence="2" id="KW-0813">Transport</keyword>
<accession>A0AAE0BQ84</accession>
<dbReference type="SUPFAM" id="SSF51206">
    <property type="entry name" value="cAMP-binding domain-like"/>
    <property type="match status" value="1"/>
</dbReference>
<keyword evidence="5" id="KW-0631">Potassium channel</keyword>
<dbReference type="InterPro" id="IPR005821">
    <property type="entry name" value="Ion_trans_dom"/>
</dbReference>
<protein>
    <recommendedName>
        <fullName evidence="14">Cyclic nucleotide-binding domain-containing protein</fullName>
    </recommendedName>
</protein>
<dbReference type="FunFam" id="1.10.287.70:FF:000123">
    <property type="entry name" value="Potassium channel KAT3"/>
    <property type="match status" value="1"/>
</dbReference>
<keyword evidence="3" id="KW-0633">Potassium transport</keyword>
<dbReference type="CDD" id="cd00038">
    <property type="entry name" value="CAP_ED"/>
    <property type="match status" value="1"/>
</dbReference>
<feature type="transmembrane region" description="Helical" evidence="13">
    <location>
        <begin position="129"/>
        <end position="147"/>
    </location>
</feature>
<dbReference type="InterPro" id="IPR003938">
    <property type="entry name" value="K_chnl_volt-dep_EAG/ELK/ERG"/>
</dbReference>
<dbReference type="InterPro" id="IPR018490">
    <property type="entry name" value="cNMP-bd_dom_sf"/>
</dbReference>
<feature type="region of interest" description="Disordered" evidence="12">
    <location>
        <begin position="726"/>
        <end position="745"/>
    </location>
</feature>
<sequence length="745" mass="86018">MMRKLAGNLKDHEVKPIRPGQQGPRTHPKPSFDQNWRGSTVDAPEYIPGVSGRDSCLDGVDGGDPLSDSADPPSPSRGQLATKGKLLTSKSIAVSHDPEYFGEESHTVTRIKSIYAIDPKKKVFHNWDFLMLNMLLYTATITPYEVAFLEPAWDAMFVCNRIVDVCFLTDIILNLFIAYFDGVSGTWVYDLRLIRKRYIKGWFAMDVVSVLPFDLLHEGKVTGSYLQTLRILKMVRLLRLVKLLRILRIGRIFRRIESSLSLDYSLIELLKFCSTTLLLSHWIACAFGMIEALEAESETWLSIYFCRNFERPPPDIVLASDGESTIDFHDSDCDKENIHVSERYVAALYWAVTSLTTIGYGDIVAQNSTEHVFMLFVMLLGAFQYGYIIGALGGVLAMRDVRKNRYIELMTELNCFMDECKFPIGFRLRLREYFRYRFTSTDVKHYHKVLQALSPKLRGEVSMLADNQWIKQVELFRNCPQKFLVEVAMRISQQTYPPLESIFNEGDEADTMFVVKKGLLLFEGKIYRRWDSLKDESLYQVSIHEDRCVTITFADVWMIQKDSLDEVVAKFPPILKQLRWNSLKKLFRREVMAYAVAVRACEDPALKAVLLNQHENQKRVMLSPMSPLGRGSFFKPKYSVDRSLHYLAKVEMLLKFTVNETAFVAIQQTQIRYRLKYQRRKEAEKRRKDENECSNVVLLGVLKALHKKVDNIDLQISELRFERNSTLTSNESNGRRPKFQSQRVA</sequence>
<evidence type="ECO:0000256" key="7">
    <source>
        <dbReference type="ARBA" id="ARBA00022958"/>
    </source>
</evidence>
<evidence type="ECO:0000256" key="8">
    <source>
        <dbReference type="ARBA" id="ARBA00022989"/>
    </source>
</evidence>
<dbReference type="GO" id="GO:0005886">
    <property type="term" value="C:plasma membrane"/>
    <property type="evidence" value="ECO:0007669"/>
    <property type="project" value="TreeGrafter"/>
</dbReference>
<evidence type="ECO:0000313" key="15">
    <source>
        <dbReference type="EMBL" id="KAK3240751.1"/>
    </source>
</evidence>
<comment type="caution">
    <text evidence="15">The sequence shown here is derived from an EMBL/GenBank/DDBJ whole genome shotgun (WGS) entry which is preliminary data.</text>
</comment>
<keyword evidence="9" id="KW-0406">Ion transport</keyword>
<keyword evidence="4 13" id="KW-0812">Transmembrane</keyword>
<evidence type="ECO:0000256" key="1">
    <source>
        <dbReference type="ARBA" id="ARBA00004141"/>
    </source>
</evidence>
<keyword evidence="16" id="KW-1185">Reference proteome</keyword>
<evidence type="ECO:0000256" key="2">
    <source>
        <dbReference type="ARBA" id="ARBA00022448"/>
    </source>
</evidence>
<dbReference type="SUPFAM" id="SSF81324">
    <property type="entry name" value="Voltage-gated potassium channels"/>
    <property type="match status" value="1"/>
</dbReference>
<proteinExistence type="predicted"/>
<evidence type="ECO:0000259" key="14">
    <source>
        <dbReference type="PROSITE" id="PS50042"/>
    </source>
</evidence>
<dbReference type="GO" id="GO:0005249">
    <property type="term" value="F:voltage-gated potassium channel activity"/>
    <property type="evidence" value="ECO:0007669"/>
    <property type="project" value="InterPro"/>
</dbReference>
<feature type="transmembrane region" description="Helical" evidence="13">
    <location>
        <begin position="344"/>
        <end position="361"/>
    </location>
</feature>
<dbReference type="PRINTS" id="PR01463">
    <property type="entry name" value="EAGCHANLFMLY"/>
</dbReference>
<feature type="region of interest" description="Disordered" evidence="12">
    <location>
        <begin position="1"/>
        <end position="81"/>
    </location>
</feature>
<keyword evidence="11" id="KW-0407">Ion channel</keyword>
<dbReference type="PROSITE" id="PS50042">
    <property type="entry name" value="CNMP_BINDING_3"/>
    <property type="match status" value="1"/>
</dbReference>
<reference evidence="15 16" key="1">
    <citation type="journal article" date="2015" name="Genome Biol. Evol.">
        <title>Comparative Genomics of a Bacterivorous Green Alga Reveals Evolutionary Causalities and Consequences of Phago-Mixotrophic Mode of Nutrition.</title>
        <authorList>
            <person name="Burns J.A."/>
            <person name="Paasch A."/>
            <person name="Narechania A."/>
            <person name="Kim E."/>
        </authorList>
    </citation>
    <scope>NUCLEOTIDE SEQUENCE [LARGE SCALE GENOMIC DNA]</scope>
    <source>
        <strain evidence="15 16">PLY_AMNH</strain>
    </source>
</reference>
<evidence type="ECO:0000256" key="10">
    <source>
        <dbReference type="ARBA" id="ARBA00023136"/>
    </source>
</evidence>
<gene>
    <name evidence="15" type="ORF">CYMTET_49426</name>
</gene>
<feature type="domain" description="Cyclic nucleotide-binding" evidence="14">
    <location>
        <begin position="475"/>
        <end position="518"/>
    </location>
</feature>
<dbReference type="Gene3D" id="1.10.287.70">
    <property type="match status" value="1"/>
</dbReference>
<keyword evidence="7" id="KW-0630">Potassium</keyword>
<evidence type="ECO:0000256" key="6">
    <source>
        <dbReference type="ARBA" id="ARBA00022882"/>
    </source>
</evidence>
<feature type="transmembrane region" description="Helical" evidence="13">
    <location>
        <begin position="373"/>
        <end position="397"/>
    </location>
</feature>
<evidence type="ECO:0000256" key="3">
    <source>
        <dbReference type="ARBA" id="ARBA00022538"/>
    </source>
</evidence>
<dbReference type="AlphaFoldDB" id="A0AAE0BQ84"/>
<evidence type="ECO:0000256" key="11">
    <source>
        <dbReference type="ARBA" id="ARBA00023303"/>
    </source>
</evidence>
<dbReference type="InterPro" id="IPR050818">
    <property type="entry name" value="KCNH_animal-type"/>
</dbReference>
<dbReference type="PANTHER" id="PTHR10217">
    <property type="entry name" value="VOLTAGE AND LIGAND GATED POTASSIUM CHANNEL"/>
    <property type="match status" value="1"/>
</dbReference>
<dbReference type="Gene3D" id="1.10.287.630">
    <property type="entry name" value="Helix hairpin bin"/>
    <property type="match status" value="1"/>
</dbReference>
<evidence type="ECO:0000256" key="4">
    <source>
        <dbReference type="ARBA" id="ARBA00022692"/>
    </source>
</evidence>
<keyword evidence="10 13" id="KW-0472">Membrane</keyword>
<keyword evidence="8 13" id="KW-1133">Transmembrane helix</keyword>
<evidence type="ECO:0000313" key="16">
    <source>
        <dbReference type="Proteomes" id="UP001190700"/>
    </source>
</evidence>
<dbReference type="PANTHER" id="PTHR10217:SF435">
    <property type="entry name" value="POTASSIUM VOLTAGE-GATED CHANNEL PROTEIN EAG"/>
    <property type="match status" value="1"/>
</dbReference>
<evidence type="ECO:0000256" key="9">
    <source>
        <dbReference type="ARBA" id="ARBA00023065"/>
    </source>
</evidence>
<feature type="transmembrane region" description="Helical" evidence="13">
    <location>
        <begin position="167"/>
        <end position="189"/>
    </location>
</feature>
<evidence type="ECO:0000256" key="12">
    <source>
        <dbReference type="SAM" id="MobiDB-lite"/>
    </source>
</evidence>
<dbReference type="GO" id="GO:0042391">
    <property type="term" value="P:regulation of membrane potential"/>
    <property type="evidence" value="ECO:0007669"/>
    <property type="project" value="TreeGrafter"/>
</dbReference>